<accession>A0AAQ3KFJ0</accession>
<keyword evidence="3" id="KW-1185">Reference proteome</keyword>
<dbReference type="PANTHER" id="PTHR34544:SF3">
    <property type="entry name" value="OS07G0155200 PROTEIN"/>
    <property type="match status" value="1"/>
</dbReference>
<dbReference type="EMBL" id="CP136894">
    <property type="protein sequence ID" value="WOL07914.1"/>
    <property type="molecule type" value="Genomic_DNA"/>
</dbReference>
<dbReference type="PANTHER" id="PTHR34544">
    <property type="entry name" value="OSJNBA0006B20.18 PROTEIN"/>
    <property type="match status" value="1"/>
</dbReference>
<evidence type="ECO:0000313" key="3">
    <source>
        <dbReference type="Proteomes" id="UP001327560"/>
    </source>
</evidence>
<evidence type="ECO:0000313" key="2">
    <source>
        <dbReference type="EMBL" id="WOL07914.1"/>
    </source>
</evidence>
<name>A0AAQ3KFJ0_9LILI</name>
<feature type="domain" description="DUF7912" evidence="1">
    <location>
        <begin position="219"/>
        <end position="309"/>
    </location>
</feature>
<reference evidence="2 3" key="1">
    <citation type="submission" date="2023-10" db="EMBL/GenBank/DDBJ databases">
        <title>Chromosome-scale genome assembly provides insights into flower coloration mechanisms of Canna indica.</title>
        <authorList>
            <person name="Li C."/>
        </authorList>
    </citation>
    <scope>NUCLEOTIDE SEQUENCE [LARGE SCALE GENOMIC DNA]</scope>
    <source>
        <tissue evidence="2">Flower</tissue>
    </source>
</reference>
<dbReference type="Pfam" id="PF25498">
    <property type="entry name" value="DUF7912"/>
    <property type="match status" value="1"/>
</dbReference>
<evidence type="ECO:0000259" key="1">
    <source>
        <dbReference type="Pfam" id="PF25498"/>
    </source>
</evidence>
<protein>
    <recommendedName>
        <fullName evidence="1">DUF7912 domain-containing protein</fullName>
    </recommendedName>
</protein>
<gene>
    <name evidence="2" type="ORF">Cni_G16664</name>
</gene>
<dbReference type="InterPro" id="IPR057234">
    <property type="entry name" value="DUF7912"/>
</dbReference>
<dbReference type="Proteomes" id="UP001327560">
    <property type="component" value="Chromosome 5"/>
</dbReference>
<proteinExistence type="predicted"/>
<sequence length="311" mass="35101">MKKAASLRRLPLLLAAKRLCSPDLPVLRFLSRCPSPNKSSSPAFPFSSSFLRSFSSFAGRRLLHLPPNTLSLHLHAALSSASAPASGLRRRGEDEDEVEEWMIEWEEEDDAEPVIGDGGDGGGVVLGDVRWGERALSLAREVLNHHFAEDLVMYGFKVSPRGYVYVRLDKLTNKYGCPSIEEIENFNSLCKERLDESVEAGEIPIDLALEVSSAGAERLLKVPDDLIRFKEMPMRVQYVEEELESKHCRQKDGIFLIESVDIATRQCVWKLADVKENRAEAGKGRPLNRKQKDWRLQLPLETIKRVTLYLN</sequence>
<dbReference type="AlphaFoldDB" id="A0AAQ3KFJ0"/>
<organism evidence="2 3">
    <name type="scientific">Canna indica</name>
    <name type="common">Indian-shot</name>
    <dbReference type="NCBI Taxonomy" id="4628"/>
    <lineage>
        <taxon>Eukaryota</taxon>
        <taxon>Viridiplantae</taxon>
        <taxon>Streptophyta</taxon>
        <taxon>Embryophyta</taxon>
        <taxon>Tracheophyta</taxon>
        <taxon>Spermatophyta</taxon>
        <taxon>Magnoliopsida</taxon>
        <taxon>Liliopsida</taxon>
        <taxon>Zingiberales</taxon>
        <taxon>Cannaceae</taxon>
        <taxon>Canna</taxon>
    </lineage>
</organism>